<evidence type="ECO:0000313" key="1">
    <source>
        <dbReference type="EMBL" id="CAD6531906.1"/>
    </source>
</evidence>
<dbReference type="RefSeq" id="WP_201642644.1">
    <property type="nucleotide sequence ID" value="NZ_CAJHCP010000005.1"/>
</dbReference>
<protein>
    <submittedName>
        <fullName evidence="1">Uncharacterized protein</fullName>
    </submittedName>
</protein>
<gene>
    <name evidence="1" type="ORF">LMG28140_02557</name>
</gene>
<reference evidence="1 2" key="1">
    <citation type="submission" date="2020-10" db="EMBL/GenBank/DDBJ databases">
        <authorList>
            <person name="Peeters C."/>
        </authorList>
    </citation>
    <scope>NUCLEOTIDE SEQUENCE [LARGE SCALE GENOMIC DNA]</scope>
    <source>
        <strain evidence="1 2">LMG 28140</strain>
    </source>
</reference>
<sequence length="45" mass="4859">MNATVKLNSEQTVNALIAPQQEEFVLPEGIVADGADLVPTVQYLM</sequence>
<dbReference type="EMBL" id="CAJHCP010000005">
    <property type="protein sequence ID" value="CAD6531906.1"/>
    <property type="molecule type" value="Genomic_DNA"/>
</dbReference>
<evidence type="ECO:0000313" key="2">
    <source>
        <dbReference type="Proteomes" id="UP000598032"/>
    </source>
</evidence>
<accession>A0ABM8NLP6</accession>
<name>A0ABM8NLP6_9BURK</name>
<keyword evidence="2" id="KW-1185">Reference proteome</keyword>
<dbReference type="Proteomes" id="UP000598032">
    <property type="component" value="Unassembled WGS sequence"/>
</dbReference>
<proteinExistence type="predicted"/>
<comment type="caution">
    <text evidence="1">The sequence shown here is derived from an EMBL/GenBank/DDBJ whole genome shotgun (WGS) entry which is preliminary data.</text>
</comment>
<organism evidence="1 2">
    <name type="scientific">Paraburkholderia metrosideri</name>
    <dbReference type="NCBI Taxonomy" id="580937"/>
    <lineage>
        <taxon>Bacteria</taxon>
        <taxon>Pseudomonadati</taxon>
        <taxon>Pseudomonadota</taxon>
        <taxon>Betaproteobacteria</taxon>
        <taxon>Burkholderiales</taxon>
        <taxon>Burkholderiaceae</taxon>
        <taxon>Paraburkholderia</taxon>
    </lineage>
</organism>